<sequence length="112" mass="12892">MRFLIAFILLFGSNFSIANAIENKTNAVIKKSSAKPSFSSKKEVHSLNEPLFELVDRIQQNINHHVLSIATFVDSSITFKSISTQAIKVFKRTVNYSYQFIFNCLFPKHTFW</sequence>
<keyword evidence="1" id="KW-0732">Signal</keyword>
<feature type="chain" id="PRO_5020638712" evidence="1">
    <location>
        <begin position="21"/>
        <end position="112"/>
    </location>
</feature>
<reference evidence="2 3" key="1">
    <citation type="submission" date="2019-02" db="EMBL/GenBank/DDBJ databases">
        <title>Pedobacter sp. RP-1-13 sp. nov., isolated from Arctic soil.</title>
        <authorList>
            <person name="Dahal R.H."/>
        </authorList>
    </citation>
    <scope>NUCLEOTIDE SEQUENCE [LARGE SCALE GENOMIC DNA]</scope>
    <source>
        <strain evidence="2 3">RP-1-13</strain>
    </source>
</reference>
<evidence type="ECO:0000313" key="2">
    <source>
        <dbReference type="EMBL" id="TCC86628.1"/>
    </source>
</evidence>
<name>A0A4R0MJ58_9SPHI</name>
<dbReference type="AlphaFoldDB" id="A0A4R0MJ58"/>
<dbReference type="RefSeq" id="WP_131555733.1">
    <property type="nucleotide sequence ID" value="NZ_SJSK01000009.1"/>
</dbReference>
<gene>
    <name evidence="2" type="ORF">EZ428_23245</name>
</gene>
<keyword evidence="3" id="KW-1185">Reference proteome</keyword>
<evidence type="ECO:0000313" key="3">
    <source>
        <dbReference type="Proteomes" id="UP000292884"/>
    </source>
</evidence>
<dbReference type="EMBL" id="SJSK01000009">
    <property type="protein sequence ID" value="TCC86628.1"/>
    <property type="molecule type" value="Genomic_DNA"/>
</dbReference>
<evidence type="ECO:0000256" key="1">
    <source>
        <dbReference type="SAM" id="SignalP"/>
    </source>
</evidence>
<comment type="caution">
    <text evidence="2">The sequence shown here is derived from an EMBL/GenBank/DDBJ whole genome shotgun (WGS) entry which is preliminary data.</text>
</comment>
<feature type="signal peptide" evidence="1">
    <location>
        <begin position="1"/>
        <end position="20"/>
    </location>
</feature>
<dbReference type="Proteomes" id="UP000292884">
    <property type="component" value="Unassembled WGS sequence"/>
</dbReference>
<protein>
    <submittedName>
        <fullName evidence="2">Uncharacterized protein</fullName>
    </submittedName>
</protein>
<accession>A0A4R0MJ58</accession>
<organism evidence="2 3">
    <name type="scientific">Pedobacter frigiditerrae</name>
    <dbReference type="NCBI Taxonomy" id="2530452"/>
    <lineage>
        <taxon>Bacteria</taxon>
        <taxon>Pseudomonadati</taxon>
        <taxon>Bacteroidota</taxon>
        <taxon>Sphingobacteriia</taxon>
        <taxon>Sphingobacteriales</taxon>
        <taxon>Sphingobacteriaceae</taxon>
        <taxon>Pedobacter</taxon>
    </lineage>
</organism>
<dbReference type="OrthoDB" id="764938at2"/>
<proteinExistence type="predicted"/>